<evidence type="ECO:0000256" key="1">
    <source>
        <dbReference type="ARBA" id="ARBA00001933"/>
    </source>
</evidence>
<comment type="function">
    <text evidence="2">Decarboxylates L-threonine-O-3-phosphate to yield (R)-1-amino-2-propanol O-2-phosphate, the precursor for the linkage between the nucleotide loop and the corrin ring in cobalamin.</text>
</comment>
<dbReference type="GO" id="GO:0030170">
    <property type="term" value="F:pyridoxal phosphate binding"/>
    <property type="evidence" value="ECO:0007669"/>
    <property type="project" value="InterPro"/>
</dbReference>
<dbReference type="PANTHER" id="PTHR42885">
    <property type="entry name" value="HISTIDINOL-PHOSPHATE AMINOTRANSFERASE-RELATED"/>
    <property type="match status" value="1"/>
</dbReference>
<organism evidence="11 12">
    <name type="scientific">Insulibacter thermoxylanivorax</name>
    <dbReference type="NCBI Taxonomy" id="2749268"/>
    <lineage>
        <taxon>Bacteria</taxon>
        <taxon>Bacillati</taxon>
        <taxon>Bacillota</taxon>
        <taxon>Bacilli</taxon>
        <taxon>Bacillales</taxon>
        <taxon>Paenibacillaceae</taxon>
        <taxon>Insulibacter</taxon>
    </lineage>
</organism>
<dbReference type="InterPro" id="IPR015422">
    <property type="entry name" value="PyrdxlP-dep_Trfase_small"/>
</dbReference>
<dbReference type="EC" id="4.1.1.81" evidence="4"/>
<dbReference type="InterPro" id="IPR004838">
    <property type="entry name" value="NHTrfase_class1_PyrdxlP-BS"/>
</dbReference>
<dbReference type="Proteomes" id="UP000654993">
    <property type="component" value="Unassembled WGS sequence"/>
</dbReference>
<dbReference type="PANTHER" id="PTHR42885:SF1">
    <property type="entry name" value="THREONINE-PHOSPHATE DECARBOXYLASE"/>
    <property type="match status" value="1"/>
</dbReference>
<evidence type="ECO:0000256" key="7">
    <source>
        <dbReference type="ARBA" id="ARBA00023239"/>
    </source>
</evidence>
<dbReference type="PROSITE" id="PS00105">
    <property type="entry name" value="AA_TRANSFER_CLASS_1"/>
    <property type="match status" value="1"/>
</dbReference>
<dbReference type="Gene3D" id="3.40.640.10">
    <property type="entry name" value="Type I PLP-dependent aspartate aminotransferase-like (Major domain)"/>
    <property type="match status" value="1"/>
</dbReference>
<comment type="pathway">
    <text evidence="3">Cofactor biosynthesis; adenosylcobalamin biosynthesis.</text>
</comment>
<dbReference type="InterPro" id="IPR015421">
    <property type="entry name" value="PyrdxlP-dep_Trfase_major"/>
</dbReference>
<evidence type="ECO:0000256" key="4">
    <source>
        <dbReference type="ARBA" id="ARBA00012285"/>
    </source>
</evidence>
<dbReference type="Gene3D" id="3.90.1150.10">
    <property type="entry name" value="Aspartate Aminotransferase, domain 1"/>
    <property type="match status" value="1"/>
</dbReference>
<comment type="cofactor">
    <cofactor evidence="1">
        <name>pyridoxal 5'-phosphate</name>
        <dbReference type="ChEBI" id="CHEBI:597326"/>
    </cofactor>
</comment>
<evidence type="ECO:0000256" key="5">
    <source>
        <dbReference type="ARBA" id="ARBA00022573"/>
    </source>
</evidence>
<dbReference type="InterPro" id="IPR004839">
    <property type="entry name" value="Aminotransferase_I/II_large"/>
</dbReference>
<sequence>MMLERFGHGGDWHTAADLFGEREQWLDFSANMNPLGPPPHVHEALRSAWQTITRYPDPAVRELREKLASHHGISPDNILVGNGAAECIDLAMRVLKPRRLGLVRPAFSEYEEAAAKLGCELHEVYLKTENSFVLEEDLAVRLSDCCDTVILGHPNNPTGQLIPGASLRILLSSGSKLIIDEAFLDFSQEEETLSLIPEAARREGLIVIRSMTKFYAIPGLRLGYAVADAALIREMQKLQVPWSVNAMAQAAGIAALEDSEYAARTKQWLADERPWLTQALKGLGLTVYSGMPNYILFALPEDSPWTAASLQQALGRKGILIRDASHFRGLTNKFVRCAVRDRKDNEVLIVEMRKLLAAHP</sequence>
<feature type="domain" description="Aminotransferase class I/classII large" evidence="10">
    <location>
        <begin position="24"/>
        <end position="349"/>
    </location>
</feature>
<keyword evidence="7" id="KW-0456">Lyase</keyword>
<evidence type="ECO:0000256" key="2">
    <source>
        <dbReference type="ARBA" id="ARBA00003444"/>
    </source>
</evidence>
<evidence type="ECO:0000259" key="10">
    <source>
        <dbReference type="Pfam" id="PF00155"/>
    </source>
</evidence>
<reference evidence="11" key="2">
    <citation type="journal article" date="2021" name="Data Brief">
        <title>Draft genome sequence data of the facultative, thermophilic, xylanolytic bacterium Paenibacillus sp. strain DA-C8.</title>
        <authorList>
            <person name="Chhe C."/>
            <person name="Uke A."/>
            <person name="Baramee S."/>
            <person name="Ungkulpasvich U."/>
            <person name="Tachaapaikoon C."/>
            <person name="Pason P."/>
            <person name="Waeonukul R."/>
            <person name="Ratanakhanokchai K."/>
            <person name="Kosugi A."/>
        </authorList>
    </citation>
    <scope>NUCLEOTIDE SEQUENCE</scope>
    <source>
        <strain evidence="11">DA-C8</strain>
    </source>
</reference>
<comment type="catalytic activity">
    <reaction evidence="9">
        <text>O-phospho-L-threonine + H(+) = (R)-1-aminopropan-2-yl phosphate + CO2</text>
        <dbReference type="Rhea" id="RHEA:11492"/>
        <dbReference type="ChEBI" id="CHEBI:15378"/>
        <dbReference type="ChEBI" id="CHEBI:16526"/>
        <dbReference type="ChEBI" id="CHEBI:58563"/>
        <dbReference type="ChEBI" id="CHEBI:58675"/>
        <dbReference type="EC" id="4.1.1.81"/>
    </reaction>
</comment>
<dbReference type="AlphaFoldDB" id="A0A916QJ75"/>
<dbReference type="CDD" id="cd00609">
    <property type="entry name" value="AAT_like"/>
    <property type="match status" value="1"/>
</dbReference>
<evidence type="ECO:0000256" key="9">
    <source>
        <dbReference type="ARBA" id="ARBA00048531"/>
    </source>
</evidence>
<dbReference type="GO" id="GO:0009236">
    <property type="term" value="P:cobalamin biosynthetic process"/>
    <property type="evidence" value="ECO:0007669"/>
    <property type="project" value="UniProtKB-KW"/>
</dbReference>
<dbReference type="Pfam" id="PF00155">
    <property type="entry name" value="Aminotran_1_2"/>
    <property type="match status" value="1"/>
</dbReference>
<evidence type="ECO:0000313" key="12">
    <source>
        <dbReference type="Proteomes" id="UP000654993"/>
    </source>
</evidence>
<comment type="caution">
    <text evidence="11">The sequence shown here is derived from an EMBL/GenBank/DDBJ whole genome shotgun (WGS) entry which is preliminary data.</text>
</comment>
<keyword evidence="12" id="KW-1185">Reference proteome</keyword>
<dbReference type="SUPFAM" id="SSF53383">
    <property type="entry name" value="PLP-dependent transferases"/>
    <property type="match status" value="1"/>
</dbReference>
<proteinExistence type="predicted"/>
<gene>
    <name evidence="11" type="primary">cobD</name>
    <name evidence="11" type="ORF">PRECH8_28030</name>
</gene>
<evidence type="ECO:0000256" key="6">
    <source>
        <dbReference type="ARBA" id="ARBA00022898"/>
    </source>
</evidence>
<protein>
    <recommendedName>
        <fullName evidence="4">threonine-phosphate decarboxylase</fullName>
        <ecNumber evidence="4">4.1.1.81</ecNumber>
    </recommendedName>
    <alternativeName>
        <fullName evidence="8">L-threonine-O-3-phosphate decarboxylase</fullName>
    </alternativeName>
</protein>
<dbReference type="GO" id="GO:0048472">
    <property type="term" value="F:threonine-phosphate decarboxylase activity"/>
    <property type="evidence" value="ECO:0007669"/>
    <property type="project" value="UniProtKB-EC"/>
</dbReference>
<evidence type="ECO:0000256" key="8">
    <source>
        <dbReference type="ARBA" id="ARBA00029996"/>
    </source>
</evidence>
<dbReference type="NCBIfam" id="TIGR01140">
    <property type="entry name" value="L_thr_O3P_dcar"/>
    <property type="match status" value="1"/>
</dbReference>
<evidence type="ECO:0000256" key="3">
    <source>
        <dbReference type="ARBA" id="ARBA00004953"/>
    </source>
</evidence>
<keyword evidence="6" id="KW-0663">Pyridoxal phosphate</keyword>
<accession>A0A916QJ75</accession>
<dbReference type="InterPro" id="IPR005860">
    <property type="entry name" value="CobD"/>
</dbReference>
<reference evidence="11" key="1">
    <citation type="submission" date="2020-08" db="EMBL/GenBank/DDBJ databases">
        <authorList>
            <person name="Uke A."/>
            <person name="Chhe C."/>
            <person name="Baramee S."/>
            <person name="Kosugi A."/>
        </authorList>
    </citation>
    <scope>NUCLEOTIDE SEQUENCE</scope>
    <source>
        <strain evidence="11">DA-C8</strain>
    </source>
</reference>
<name>A0A916QJ75_9BACL</name>
<dbReference type="InterPro" id="IPR015424">
    <property type="entry name" value="PyrdxlP-dep_Trfase"/>
</dbReference>
<keyword evidence="5" id="KW-0169">Cobalamin biosynthesis</keyword>
<evidence type="ECO:0000313" key="11">
    <source>
        <dbReference type="EMBL" id="GFR39507.1"/>
    </source>
</evidence>
<dbReference type="EMBL" id="BMAQ01000048">
    <property type="protein sequence ID" value="GFR39507.1"/>
    <property type="molecule type" value="Genomic_DNA"/>
</dbReference>